<dbReference type="Pfam" id="PF04773">
    <property type="entry name" value="FecR"/>
    <property type="match status" value="1"/>
</dbReference>
<organism evidence="4 5">
    <name type="scientific">Chitinophaga ginsengisegetis</name>
    <dbReference type="NCBI Taxonomy" id="393003"/>
    <lineage>
        <taxon>Bacteria</taxon>
        <taxon>Pseudomonadati</taxon>
        <taxon>Bacteroidota</taxon>
        <taxon>Chitinophagia</taxon>
        <taxon>Chitinophagales</taxon>
        <taxon>Chitinophagaceae</taxon>
        <taxon>Chitinophaga</taxon>
    </lineage>
</organism>
<dbReference type="PANTHER" id="PTHR30273">
    <property type="entry name" value="PERIPLASMIC SIGNAL SENSOR AND SIGMA FACTOR ACTIVATOR FECR-RELATED"/>
    <property type="match status" value="1"/>
</dbReference>
<dbReference type="Pfam" id="PF16344">
    <property type="entry name" value="FecR_C"/>
    <property type="match status" value="1"/>
</dbReference>
<dbReference type="InterPro" id="IPR032508">
    <property type="entry name" value="FecR_C"/>
</dbReference>
<dbReference type="PANTHER" id="PTHR30273:SF2">
    <property type="entry name" value="PROTEIN FECR"/>
    <property type="match status" value="1"/>
</dbReference>
<accession>A0A1T5PAZ5</accession>
<dbReference type="Gene3D" id="2.60.120.1440">
    <property type="match status" value="1"/>
</dbReference>
<evidence type="ECO:0000256" key="1">
    <source>
        <dbReference type="SAM" id="Phobius"/>
    </source>
</evidence>
<evidence type="ECO:0000259" key="3">
    <source>
        <dbReference type="Pfam" id="PF16344"/>
    </source>
</evidence>
<reference evidence="4 5" key="1">
    <citation type="submission" date="2017-02" db="EMBL/GenBank/DDBJ databases">
        <authorList>
            <person name="Peterson S.W."/>
        </authorList>
    </citation>
    <scope>NUCLEOTIDE SEQUENCE [LARGE SCALE GENOMIC DNA]</scope>
    <source>
        <strain evidence="4 5">DSM 18108</strain>
    </source>
</reference>
<evidence type="ECO:0000313" key="5">
    <source>
        <dbReference type="Proteomes" id="UP000190166"/>
    </source>
</evidence>
<dbReference type="GO" id="GO:0016989">
    <property type="term" value="F:sigma factor antagonist activity"/>
    <property type="evidence" value="ECO:0007669"/>
    <property type="project" value="TreeGrafter"/>
</dbReference>
<evidence type="ECO:0000313" key="4">
    <source>
        <dbReference type="EMBL" id="SKD09767.1"/>
    </source>
</evidence>
<keyword evidence="5" id="KW-1185">Reference proteome</keyword>
<keyword evidence="1" id="KW-0472">Membrane</keyword>
<dbReference type="Gene3D" id="3.55.50.30">
    <property type="match status" value="1"/>
</dbReference>
<dbReference type="InterPro" id="IPR012373">
    <property type="entry name" value="Ferrdict_sens_TM"/>
</dbReference>
<dbReference type="FunFam" id="2.60.120.1440:FF:000001">
    <property type="entry name" value="Putative anti-sigma factor"/>
    <property type="match status" value="1"/>
</dbReference>
<name>A0A1T5PAZ5_9BACT</name>
<feature type="domain" description="FecR protein" evidence="2">
    <location>
        <begin position="177"/>
        <end position="273"/>
    </location>
</feature>
<protein>
    <submittedName>
        <fullName evidence="4">FecR family protein</fullName>
    </submittedName>
</protein>
<dbReference type="InterPro" id="IPR006860">
    <property type="entry name" value="FecR"/>
</dbReference>
<gene>
    <name evidence="4" type="ORF">SAMN05660461_5659</name>
</gene>
<keyword evidence="1" id="KW-0812">Transmembrane</keyword>
<evidence type="ECO:0000259" key="2">
    <source>
        <dbReference type="Pfam" id="PF04773"/>
    </source>
</evidence>
<keyword evidence="1" id="KW-1133">Transmembrane helix</keyword>
<dbReference type="RefSeq" id="WP_079472911.1">
    <property type="nucleotide sequence ID" value="NZ_FUZZ01000005.1"/>
</dbReference>
<dbReference type="Proteomes" id="UP000190166">
    <property type="component" value="Unassembled WGS sequence"/>
</dbReference>
<sequence>MNETRLSYLFKKLLDQSLSPAEKEELGMLIEQQRDDAPLEELIQQALEDAPVEHRMDDQATRQVLDAIRFADSEPALHVSHRRSWLRTAAAAAVFIAVAATAYYYWPVRSGRTPVVKVEDVQPGGNKALLTLADGRVVALDSSSTQTMQQGAASIHKQGGQLVYTAARNSNQPEFNTLRTPRGGQFKVQLPDGTNVWLNAASSLRYPTDFNGTERLVQVSGEAFFEVAKDAARPFRVAVSKHHSIIVLGTRFNVKAYNDDAIAKTTLLDGAVKVTFSMGKVQEVQLQPGQQAQVSAADETMQLVKQVNLDQEMAWRSDAFSFEGQTLEEIMKQISRWYDIDVVFPGKVPDISFGGGMSREVNLKEVLDFLRDSRVHYKLESNGKKLIITQ</sequence>
<feature type="transmembrane region" description="Helical" evidence="1">
    <location>
        <begin position="85"/>
        <end position="106"/>
    </location>
</feature>
<dbReference type="AlphaFoldDB" id="A0A1T5PAZ5"/>
<dbReference type="EMBL" id="FUZZ01000005">
    <property type="protein sequence ID" value="SKD09767.1"/>
    <property type="molecule type" value="Genomic_DNA"/>
</dbReference>
<proteinExistence type="predicted"/>
<dbReference type="STRING" id="393003.SAMN05660461_5659"/>
<feature type="domain" description="Protein FecR C-terminal" evidence="3">
    <location>
        <begin position="320"/>
        <end position="388"/>
    </location>
</feature>